<evidence type="ECO:0000313" key="10">
    <source>
        <dbReference type="Proteomes" id="UP000176498"/>
    </source>
</evidence>
<evidence type="ECO:0000256" key="7">
    <source>
        <dbReference type="RuleBase" id="RU004417"/>
    </source>
</evidence>
<dbReference type="Proteomes" id="UP000176498">
    <property type="component" value="Unassembled WGS sequence"/>
</dbReference>
<feature type="binding site" evidence="5">
    <location>
        <position position="60"/>
    </location>
    <ligand>
        <name>substrate</name>
    </ligand>
</feature>
<dbReference type="InterPro" id="IPR046346">
    <property type="entry name" value="Aminoacid_DH-like_N_sf"/>
</dbReference>
<dbReference type="AlphaFoldDB" id="A0A1G1XP61"/>
<feature type="binding site" evidence="5">
    <location>
        <position position="84"/>
    </location>
    <ligand>
        <name>substrate</name>
    </ligand>
</feature>
<comment type="similarity">
    <text evidence="1 3 7">Belongs to the Glu/Leu/Phe/Val dehydrogenases family.</text>
</comment>
<dbReference type="InterPro" id="IPR006096">
    <property type="entry name" value="Glu/Leu/Phe/Val/Trp_DH_C"/>
</dbReference>
<feature type="site" description="Important for catalysis" evidence="6">
    <location>
        <position position="136"/>
    </location>
</feature>
<comment type="caution">
    <text evidence="9">The sequence shown here is derived from an EMBL/GenBank/DDBJ whole genome shotgun (WGS) entry which is preliminary data.</text>
</comment>
<dbReference type="Pfam" id="PF00208">
    <property type="entry name" value="ELFV_dehydrog"/>
    <property type="match status" value="1"/>
</dbReference>
<proteinExistence type="inferred from homology"/>
<dbReference type="InterPro" id="IPR014362">
    <property type="entry name" value="Glu_DH"/>
</dbReference>
<dbReference type="Gene3D" id="3.40.50.10860">
    <property type="entry name" value="Leucine Dehydrogenase, chain A, domain 1"/>
    <property type="match status" value="1"/>
</dbReference>
<dbReference type="EMBL" id="MHHZ01000012">
    <property type="protein sequence ID" value="OGY41859.1"/>
    <property type="molecule type" value="Genomic_DNA"/>
</dbReference>
<dbReference type="InterPro" id="IPR036291">
    <property type="entry name" value="NAD(P)-bd_dom_sf"/>
</dbReference>
<name>A0A1G1XP61_9BACT</name>
<evidence type="ECO:0000313" key="9">
    <source>
        <dbReference type="EMBL" id="OGY41859.1"/>
    </source>
</evidence>
<dbReference type="Gene3D" id="3.40.50.720">
    <property type="entry name" value="NAD(P)-binding Rossmann-like Domain"/>
    <property type="match status" value="1"/>
</dbReference>
<feature type="binding site" evidence="5">
    <location>
        <position position="337"/>
    </location>
    <ligand>
        <name>substrate</name>
    </ligand>
</feature>
<dbReference type="InterPro" id="IPR033524">
    <property type="entry name" value="Glu/Leu/Phe/Val_DH_AS"/>
</dbReference>
<dbReference type="PANTHER" id="PTHR11606">
    <property type="entry name" value="GLUTAMATE DEHYDROGENASE"/>
    <property type="match status" value="1"/>
</dbReference>
<sequence>MHFQEIINFLDKIQEIGGFDQKAIEILKMPQKVLKADLDVEGKKYPAFRIQYNNARGPYKGGIRFHPEVNEDEVQALSFWMTIKTAVVDVPYGGAKGGVIVNPKELSPEQLETLSRKYIQAFHKDLGANKDVPAPDVYTNPQIMAWMLDEYEKLIGQKEPGMITGKPLELGGSLVRDIATGLGGIFVLEEALNKLGITDKTVVIQGFGNAGSNIAKILAEKGYKIIAVSDSKGGIYNKEGLNLEEVIKVKEETDSVSNYTHADKITNEKLLALETTILIPSALSRVITATNANNIKAKVILELANGPITSDADPILKDKGIPVIPDILANSGGVTVSYFEWVQNNYGYYWDKETVTERLQKKMSIAFNNLWNKYKTNDFDMRTNAYILALEKIITAEKFRGRIK</sequence>
<feature type="domain" description="Glutamate/phenylalanine/leucine/valine/L-tryptophan dehydrogenase C-terminal" evidence="8">
    <location>
        <begin position="173"/>
        <end position="401"/>
    </location>
</feature>
<dbReference type="GO" id="GO:0006538">
    <property type="term" value="P:L-glutamate catabolic process"/>
    <property type="evidence" value="ECO:0007669"/>
    <property type="project" value="TreeGrafter"/>
</dbReference>
<keyword evidence="5" id="KW-0547">Nucleotide-binding</keyword>
<gene>
    <name evidence="9" type="ORF">A2Y82_05380</name>
</gene>
<protein>
    <recommendedName>
        <fullName evidence="3">Glutamate dehydrogenase</fullName>
    </recommendedName>
</protein>
<feature type="binding site" evidence="5">
    <location>
        <position position="180"/>
    </location>
    <ligand>
        <name>NAD(+)</name>
        <dbReference type="ChEBI" id="CHEBI:57540"/>
    </ligand>
</feature>
<evidence type="ECO:0000256" key="2">
    <source>
        <dbReference type="ARBA" id="ARBA00023002"/>
    </source>
</evidence>
<keyword evidence="2 3" id="KW-0560">Oxidoreductase</keyword>
<dbReference type="InterPro" id="IPR006095">
    <property type="entry name" value="Glu/Leu/Phe/Val/Trp_DH"/>
</dbReference>
<keyword evidence="5" id="KW-0520">NAD</keyword>
<dbReference type="InterPro" id="IPR033922">
    <property type="entry name" value="NAD_bind_Glu_DH"/>
</dbReference>
<evidence type="ECO:0000256" key="5">
    <source>
        <dbReference type="PIRSR" id="PIRSR000185-2"/>
    </source>
</evidence>
<evidence type="ECO:0000256" key="1">
    <source>
        <dbReference type="ARBA" id="ARBA00006382"/>
    </source>
</evidence>
<dbReference type="SUPFAM" id="SSF51735">
    <property type="entry name" value="NAD(P)-binding Rossmann-fold domains"/>
    <property type="match status" value="1"/>
</dbReference>
<dbReference type="PROSITE" id="PS00074">
    <property type="entry name" value="GLFV_DEHYDROGENASE"/>
    <property type="match status" value="1"/>
</dbReference>
<dbReference type="SMART" id="SM00839">
    <property type="entry name" value="ELFV_dehydrog"/>
    <property type="match status" value="1"/>
</dbReference>
<evidence type="ECO:0000256" key="4">
    <source>
        <dbReference type="PIRSR" id="PIRSR000185-1"/>
    </source>
</evidence>
<dbReference type="PIRSF" id="PIRSF000185">
    <property type="entry name" value="Glu_DH"/>
    <property type="match status" value="1"/>
</dbReference>
<organism evidence="9 10">
    <name type="scientific">Candidatus Buchananbacteria bacterium RBG_13_36_9</name>
    <dbReference type="NCBI Taxonomy" id="1797530"/>
    <lineage>
        <taxon>Bacteria</taxon>
        <taxon>Candidatus Buchananiibacteriota</taxon>
    </lineage>
</organism>
<feature type="active site" description="Proton donor" evidence="4">
    <location>
        <position position="96"/>
    </location>
</feature>
<dbReference type="GO" id="GO:0000166">
    <property type="term" value="F:nucleotide binding"/>
    <property type="evidence" value="ECO:0007669"/>
    <property type="project" value="UniProtKB-KW"/>
</dbReference>
<dbReference type="PRINTS" id="PR00082">
    <property type="entry name" value="GLFDHDRGNASE"/>
</dbReference>
<dbReference type="Pfam" id="PF02812">
    <property type="entry name" value="ELFV_dehydrog_N"/>
    <property type="match status" value="1"/>
</dbReference>
<dbReference type="PANTHER" id="PTHR11606:SF13">
    <property type="entry name" value="GLUTAMATE DEHYDROGENASE 1, MITOCHONDRIAL"/>
    <property type="match status" value="1"/>
</dbReference>
<dbReference type="SUPFAM" id="SSF53223">
    <property type="entry name" value="Aminoacid dehydrogenase-like, N-terminal domain"/>
    <property type="match status" value="1"/>
</dbReference>
<evidence type="ECO:0000256" key="3">
    <source>
        <dbReference type="PIRNR" id="PIRNR000185"/>
    </source>
</evidence>
<accession>A0A1G1XP61</accession>
<evidence type="ECO:0000259" key="8">
    <source>
        <dbReference type="SMART" id="SM00839"/>
    </source>
</evidence>
<dbReference type="InterPro" id="IPR006097">
    <property type="entry name" value="Glu/Leu/Phe/Val/Trp_DH_dimer"/>
</dbReference>
<evidence type="ECO:0000256" key="6">
    <source>
        <dbReference type="PIRSR" id="PIRSR000185-3"/>
    </source>
</evidence>
<feature type="binding site" evidence="5">
    <location>
        <position position="209"/>
    </location>
    <ligand>
        <name>NAD(+)</name>
        <dbReference type="ChEBI" id="CHEBI:57540"/>
    </ligand>
</feature>
<dbReference type="CDD" id="cd01076">
    <property type="entry name" value="NAD_bind_1_Glu_DH"/>
    <property type="match status" value="1"/>
</dbReference>
<dbReference type="GO" id="GO:0004352">
    <property type="term" value="F:glutamate dehydrogenase (NAD+) activity"/>
    <property type="evidence" value="ECO:0007669"/>
    <property type="project" value="TreeGrafter"/>
</dbReference>
<reference evidence="9 10" key="1">
    <citation type="journal article" date="2016" name="Nat. Commun.">
        <title>Thousands of microbial genomes shed light on interconnected biogeochemical processes in an aquifer system.</title>
        <authorList>
            <person name="Anantharaman K."/>
            <person name="Brown C.T."/>
            <person name="Hug L.A."/>
            <person name="Sharon I."/>
            <person name="Castelle C.J."/>
            <person name="Probst A.J."/>
            <person name="Thomas B.C."/>
            <person name="Singh A."/>
            <person name="Wilkins M.J."/>
            <person name="Karaoz U."/>
            <person name="Brodie E.L."/>
            <person name="Williams K.H."/>
            <person name="Hubbard S.S."/>
            <person name="Banfield J.F."/>
        </authorList>
    </citation>
    <scope>NUCLEOTIDE SEQUENCE [LARGE SCALE GENOMIC DNA]</scope>
</reference>